<dbReference type="AlphaFoldDB" id="A0ABD7S4Q5"/>
<dbReference type="GO" id="GO:0005524">
    <property type="term" value="F:ATP binding"/>
    <property type="evidence" value="ECO:0007669"/>
    <property type="project" value="UniProtKB-UniRule"/>
</dbReference>
<name>A0ABD7S4Q5_XANVA</name>
<keyword evidence="1 5" id="KW-0547">Nucleotide-binding</keyword>
<feature type="region of interest" description="Disordered" evidence="6">
    <location>
        <begin position="93"/>
        <end position="122"/>
    </location>
</feature>
<evidence type="ECO:0000256" key="6">
    <source>
        <dbReference type="SAM" id="MobiDB-lite"/>
    </source>
</evidence>
<feature type="binding site" evidence="5">
    <location>
        <begin position="23"/>
        <end position="30"/>
    </location>
    <ligand>
        <name>ATP</name>
        <dbReference type="ChEBI" id="CHEBI:30616"/>
    </ligand>
</feature>
<dbReference type="EMBL" id="VOCK01000061">
    <property type="protein sequence ID" value="TWQ49641.1"/>
    <property type="molecule type" value="Genomic_DNA"/>
</dbReference>
<sequence length="247" mass="26221">MSISPVTDPYLQLPLHGVRLIEASAGTGKTFTLATLFTRLVVERGLRIGQILAVTFTEAATQELRRRIRERLVLAASLVPDAPVGAALAATEWSATQPPDAPSASVGAAPAAAELADDPSRPRPLLHEAPDALLTRAILATHLAGGNETPAALRRRLQQAVEEIDLAAVFTIHGFCARVLREHALESGQAFAAPELLANDRELLGEVAADLWRQRAADAAMAEDLIALWSGGPEALASDLRALVRHP</sequence>
<reference evidence="9" key="1">
    <citation type="journal article" date="2020" name="Phytopathology">
        <title>Genomic acquisitions in emerging populations of Xanthomonas vasicola pv. vasculorum infecting corn in the U.S. and Argentina.</title>
        <authorList>
            <person name="Perez-Quintero A.L."/>
        </authorList>
    </citation>
    <scope>NUCLEOTIDE SEQUENCE [LARGE SCALE GENOMIC DNA]</scope>
    <source>
        <strain evidence="9">Xvh-L</strain>
    </source>
</reference>
<dbReference type="PANTHER" id="PTHR11070:SF23">
    <property type="entry name" value="RECBCD ENZYME SUBUNIT RECB"/>
    <property type="match status" value="1"/>
</dbReference>
<dbReference type="GO" id="GO:0016787">
    <property type="term" value="F:hydrolase activity"/>
    <property type="evidence" value="ECO:0007669"/>
    <property type="project" value="UniProtKB-UniRule"/>
</dbReference>
<dbReference type="Proteomes" id="UP000320455">
    <property type="component" value="Unassembled WGS sequence"/>
</dbReference>
<dbReference type="SUPFAM" id="SSF52540">
    <property type="entry name" value="P-loop containing nucleoside triphosphate hydrolases"/>
    <property type="match status" value="1"/>
</dbReference>
<evidence type="ECO:0000313" key="8">
    <source>
        <dbReference type="EMBL" id="TWQ49641.1"/>
    </source>
</evidence>
<dbReference type="InterPro" id="IPR014016">
    <property type="entry name" value="UvrD-like_ATP-bd"/>
</dbReference>
<evidence type="ECO:0000256" key="2">
    <source>
        <dbReference type="ARBA" id="ARBA00022801"/>
    </source>
</evidence>
<proteinExistence type="predicted"/>
<keyword evidence="4 5" id="KW-0067">ATP-binding</keyword>
<evidence type="ECO:0000256" key="3">
    <source>
        <dbReference type="ARBA" id="ARBA00022806"/>
    </source>
</evidence>
<dbReference type="Pfam" id="PF00580">
    <property type="entry name" value="UvrD-helicase"/>
    <property type="match status" value="1"/>
</dbReference>
<evidence type="ECO:0000313" key="9">
    <source>
        <dbReference type="Proteomes" id="UP000320455"/>
    </source>
</evidence>
<gene>
    <name evidence="8" type="ORF">FQK01_21330</name>
</gene>
<keyword evidence="9" id="KW-1185">Reference proteome</keyword>
<evidence type="ECO:0000256" key="5">
    <source>
        <dbReference type="PROSITE-ProRule" id="PRU00560"/>
    </source>
</evidence>
<dbReference type="RefSeq" id="WP_146470481.1">
    <property type="nucleotide sequence ID" value="NZ_VOCK01000061.1"/>
</dbReference>
<organism evidence="8 9">
    <name type="scientific">Xanthomonas vasicola</name>
    <dbReference type="NCBI Taxonomy" id="56459"/>
    <lineage>
        <taxon>Bacteria</taxon>
        <taxon>Pseudomonadati</taxon>
        <taxon>Pseudomonadota</taxon>
        <taxon>Gammaproteobacteria</taxon>
        <taxon>Lysobacterales</taxon>
        <taxon>Lysobacteraceae</taxon>
        <taxon>Xanthomonas</taxon>
    </lineage>
</organism>
<dbReference type="PROSITE" id="PS51198">
    <property type="entry name" value="UVRD_HELICASE_ATP_BIND"/>
    <property type="match status" value="1"/>
</dbReference>
<dbReference type="PANTHER" id="PTHR11070">
    <property type="entry name" value="UVRD / RECB / PCRA DNA HELICASE FAMILY MEMBER"/>
    <property type="match status" value="1"/>
</dbReference>
<keyword evidence="3 5" id="KW-0347">Helicase</keyword>
<feature type="non-terminal residue" evidence="8">
    <location>
        <position position="247"/>
    </location>
</feature>
<dbReference type="Gene3D" id="3.40.50.300">
    <property type="entry name" value="P-loop containing nucleotide triphosphate hydrolases"/>
    <property type="match status" value="1"/>
</dbReference>
<evidence type="ECO:0000256" key="4">
    <source>
        <dbReference type="ARBA" id="ARBA00022840"/>
    </source>
</evidence>
<feature type="domain" description="UvrD-like helicase ATP-binding" evidence="7">
    <location>
        <begin position="2"/>
        <end position="247"/>
    </location>
</feature>
<accession>A0ABD7S4Q5</accession>
<dbReference type="InterPro" id="IPR027417">
    <property type="entry name" value="P-loop_NTPase"/>
</dbReference>
<keyword evidence="2 5" id="KW-0378">Hydrolase</keyword>
<feature type="compositionally biased region" description="Low complexity" evidence="6">
    <location>
        <begin position="102"/>
        <end position="114"/>
    </location>
</feature>
<evidence type="ECO:0000259" key="7">
    <source>
        <dbReference type="PROSITE" id="PS51198"/>
    </source>
</evidence>
<comment type="caution">
    <text evidence="8">The sequence shown here is derived from an EMBL/GenBank/DDBJ whole genome shotgun (WGS) entry which is preliminary data.</text>
</comment>
<protein>
    <submittedName>
        <fullName evidence="8">AAA family ATPase</fullName>
    </submittedName>
</protein>
<dbReference type="InterPro" id="IPR000212">
    <property type="entry name" value="DNA_helicase_UvrD/REP"/>
</dbReference>
<evidence type="ECO:0000256" key="1">
    <source>
        <dbReference type="ARBA" id="ARBA00022741"/>
    </source>
</evidence>
<dbReference type="GO" id="GO:0003678">
    <property type="term" value="F:DNA helicase activity"/>
    <property type="evidence" value="ECO:0007669"/>
    <property type="project" value="UniProtKB-ARBA"/>
</dbReference>